<evidence type="ECO:0000313" key="2">
    <source>
        <dbReference type="Proteomes" id="UP000054558"/>
    </source>
</evidence>
<sequence length="217" mass="23203">MMQKHGVTAIGLATAKGTAQRQIAIRRRPRVVTVVQALMQPVFEKDTQDRGRQTFELKVLDDFPVLHVATTLDQLLKEYDLSLDPRSLSQTCLDVQKVAVADGYPICEVGYMANALEGAGVPEGLALLMAVEIADAFSSFTGDCHDPGVVLLGREGASFPSIKKGVLLWGSLLAAVSAVLIFHGSSSPGASGFGLLPLAHRDLFLPSMLQLLVDLCC</sequence>
<evidence type="ECO:0000313" key="1">
    <source>
        <dbReference type="EMBL" id="GAQ79087.1"/>
    </source>
</evidence>
<dbReference type="EMBL" id="DF236973">
    <property type="protein sequence ID" value="GAQ79087.1"/>
    <property type="molecule type" value="Genomic_DNA"/>
</dbReference>
<gene>
    <name evidence="1" type="ORF">KFL_000240180</name>
</gene>
<reference evidence="1 2" key="1">
    <citation type="journal article" date="2014" name="Nat. Commun.">
        <title>Klebsormidium flaccidum genome reveals primary factors for plant terrestrial adaptation.</title>
        <authorList>
            <person name="Hori K."/>
            <person name="Maruyama F."/>
            <person name="Fujisawa T."/>
            <person name="Togashi T."/>
            <person name="Yamamoto N."/>
            <person name="Seo M."/>
            <person name="Sato S."/>
            <person name="Yamada T."/>
            <person name="Mori H."/>
            <person name="Tajima N."/>
            <person name="Moriyama T."/>
            <person name="Ikeuchi M."/>
            <person name="Watanabe M."/>
            <person name="Wada H."/>
            <person name="Kobayashi K."/>
            <person name="Saito M."/>
            <person name="Masuda T."/>
            <person name="Sasaki-Sekimoto Y."/>
            <person name="Mashiguchi K."/>
            <person name="Awai K."/>
            <person name="Shimojima M."/>
            <person name="Masuda S."/>
            <person name="Iwai M."/>
            <person name="Nobusawa T."/>
            <person name="Narise T."/>
            <person name="Kondo S."/>
            <person name="Saito H."/>
            <person name="Sato R."/>
            <person name="Murakawa M."/>
            <person name="Ihara Y."/>
            <person name="Oshima-Yamada Y."/>
            <person name="Ohtaka K."/>
            <person name="Satoh M."/>
            <person name="Sonobe K."/>
            <person name="Ishii M."/>
            <person name="Ohtani R."/>
            <person name="Kanamori-Sato M."/>
            <person name="Honoki R."/>
            <person name="Miyazaki D."/>
            <person name="Mochizuki H."/>
            <person name="Umetsu J."/>
            <person name="Higashi K."/>
            <person name="Shibata D."/>
            <person name="Kamiya Y."/>
            <person name="Sato N."/>
            <person name="Nakamura Y."/>
            <person name="Tabata S."/>
            <person name="Ida S."/>
            <person name="Kurokawa K."/>
            <person name="Ohta H."/>
        </authorList>
    </citation>
    <scope>NUCLEOTIDE SEQUENCE [LARGE SCALE GENOMIC DNA]</scope>
    <source>
        <strain evidence="1 2">NIES-2285</strain>
    </source>
</reference>
<keyword evidence="2" id="KW-1185">Reference proteome</keyword>
<name>A0A1Y1HR98_KLENI</name>
<accession>A0A1Y1HR98</accession>
<protein>
    <submittedName>
        <fullName evidence="1">Uncharacterized protein</fullName>
    </submittedName>
</protein>
<dbReference type="Proteomes" id="UP000054558">
    <property type="component" value="Unassembled WGS sequence"/>
</dbReference>
<organism evidence="1 2">
    <name type="scientific">Klebsormidium nitens</name>
    <name type="common">Green alga</name>
    <name type="synonym">Ulothrix nitens</name>
    <dbReference type="NCBI Taxonomy" id="105231"/>
    <lineage>
        <taxon>Eukaryota</taxon>
        <taxon>Viridiplantae</taxon>
        <taxon>Streptophyta</taxon>
        <taxon>Klebsormidiophyceae</taxon>
        <taxon>Klebsormidiales</taxon>
        <taxon>Klebsormidiaceae</taxon>
        <taxon>Klebsormidium</taxon>
    </lineage>
</organism>
<proteinExistence type="predicted"/>
<dbReference type="AlphaFoldDB" id="A0A1Y1HR98"/>